<evidence type="ECO:0000259" key="3">
    <source>
        <dbReference type="PROSITE" id="PS50958"/>
    </source>
</evidence>
<dbReference type="Gene3D" id="4.10.410.20">
    <property type="match status" value="1"/>
</dbReference>
<keyword evidence="1" id="KW-1015">Disulfide bond</keyword>
<dbReference type="SUPFAM" id="SSF53474">
    <property type="entry name" value="alpha/beta-Hydrolases"/>
    <property type="match status" value="1"/>
</dbReference>
<gene>
    <name evidence="4" type="ORF">PGLA1383_LOCUS37647</name>
</gene>
<evidence type="ECO:0000256" key="2">
    <source>
        <dbReference type="SAM" id="SignalP"/>
    </source>
</evidence>
<name>A0A813G1Y6_POLGL</name>
<dbReference type="InterPro" id="IPR001212">
    <property type="entry name" value="Somatomedin_B_dom"/>
</dbReference>
<dbReference type="OrthoDB" id="2015280at2759"/>
<dbReference type="PROSITE" id="PS50958">
    <property type="entry name" value="SMB_2"/>
    <property type="match status" value="1"/>
</dbReference>
<evidence type="ECO:0000256" key="1">
    <source>
        <dbReference type="ARBA" id="ARBA00023157"/>
    </source>
</evidence>
<dbReference type="EMBL" id="CAJNNV010027315">
    <property type="protein sequence ID" value="CAE8620078.1"/>
    <property type="molecule type" value="Genomic_DNA"/>
</dbReference>
<sequence>MAFACGGLGAVVLLSSLVSATGLGSSSSCQGHCRSWTDDCWCNDACESHGNCCADWAAVCGGAASCARCGTYTCDDWIRWDPQKYSCASLKQDWGCDCSGCSSCSAALGSADLVLLNDAKHPQARCLDGSMAGYYWRQGAAEGRYLLFFEGGGWCYDANCDSPTAEGTLADCRKRSEGRLGSSNSWSATKDGSWFTGMLSSDLLQNPIFNNWTLIYLPYCDGTSWSGDAVVDGLHFRGRAILDAVMTELGDVRGITSASQVVLSGGSAGASAVLWHGDALAGRLRRVAPAAEVVALPDAGFFLDLPDRWGTSCWPRQMRSIFNVSSGYGSLHAGCLGRFPEEPWRCLFPQYYADMISTRTLVLHSLYDLSELQSTLRLDCCPGGCSGYPTCKPGGEEMALFEGLRAQHLAAWAPLLHRRGNGVWAPACVDHTMSWNHWTDPAWEVPAGSGHTLAAVVQEWLDFGRAPVFSADKHFVFQDNVSWPENKGCAHSKLAPFVSESADLDI</sequence>
<feature type="chain" id="PRO_5032820673" description="SMB domain-containing protein" evidence="2">
    <location>
        <begin position="21"/>
        <end position="506"/>
    </location>
</feature>
<dbReference type="OMA" id="CNDACES"/>
<feature type="domain" description="SMB" evidence="3">
    <location>
        <begin position="25"/>
        <end position="65"/>
    </location>
</feature>
<feature type="signal peptide" evidence="2">
    <location>
        <begin position="1"/>
        <end position="20"/>
    </location>
</feature>
<proteinExistence type="predicted"/>
<keyword evidence="2" id="KW-0732">Signal</keyword>
<protein>
    <recommendedName>
        <fullName evidence="3">SMB domain-containing protein</fullName>
    </recommendedName>
</protein>
<comment type="caution">
    <text evidence="4">The sequence shown here is derived from an EMBL/GenBank/DDBJ whole genome shotgun (WGS) entry which is preliminary data.</text>
</comment>
<evidence type="ECO:0000313" key="4">
    <source>
        <dbReference type="EMBL" id="CAE8620078.1"/>
    </source>
</evidence>
<dbReference type="GO" id="GO:0016787">
    <property type="term" value="F:hydrolase activity"/>
    <property type="evidence" value="ECO:0007669"/>
    <property type="project" value="InterPro"/>
</dbReference>
<reference evidence="4" key="1">
    <citation type="submission" date="2021-02" db="EMBL/GenBank/DDBJ databases">
        <authorList>
            <person name="Dougan E. K."/>
            <person name="Rhodes N."/>
            <person name="Thang M."/>
            <person name="Chan C."/>
        </authorList>
    </citation>
    <scope>NUCLEOTIDE SEQUENCE</scope>
</reference>
<evidence type="ECO:0000313" key="5">
    <source>
        <dbReference type="Proteomes" id="UP000654075"/>
    </source>
</evidence>
<organism evidence="4 5">
    <name type="scientific">Polarella glacialis</name>
    <name type="common">Dinoflagellate</name>
    <dbReference type="NCBI Taxonomy" id="89957"/>
    <lineage>
        <taxon>Eukaryota</taxon>
        <taxon>Sar</taxon>
        <taxon>Alveolata</taxon>
        <taxon>Dinophyceae</taxon>
        <taxon>Suessiales</taxon>
        <taxon>Suessiaceae</taxon>
        <taxon>Polarella</taxon>
    </lineage>
</organism>
<dbReference type="InterPro" id="IPR029058">
    <property type="entry name" value="AB_hydrolase_fold"/>
</dbReference>
<dbReference type="Pfam" id="PF01033">
    <property type="entry name" value="Somatomedin_B"/>
    <property type="match status" value="1"/>
</dbReference>
<dbReference type="PANTHER" id="PTHR21562">
    <property type="entry name" value="NOTUM-RELATED"/>
    <property type="match status" value="1"/>
</dbReference>
<dbReference type="AlphaFoldDB" id="A0A813G1Y6"/>
<keyword evidence="5" id="KW-1185">Reference proteome</keyword>
<dbReference type="Pfam" id="PF03283">
    <property type="entry name" value="PAE"/>
    <property type="match status" value="1"/>
</dbReference>
<accession>A0A813G1Y6</accession>
<dbReference type="InterPro" id="IPR004963">
    <property type="entry name" value="PAE/NOTUM"/>
</dbReference>
<dbReference type="Proteomes" id="UP000654075">
    <property type="component" value="Unassembled WGS sequence"/>
</dbReference>